<dbReference type="EMBL" id="JBBYHS010000005">
    <property type="protein sequence ID" value="MEL1253353.1"/>
    <property type="molecule type" value="Genomic_DNA"/>
</dbReference>
<accession>A0ABU9ILN2</accession>
<comment type="caution">
    <text evidence="2">The sequence shown here is derived from an EMBL/GenBank/DDBJ whole genome shotgun (WGS) entry which is preliminary data.</text>
</comment>
<keyword evidence="1" id="KW-0732">Signal</keyword>
<evidence type="ECO:0008006" key="4">
    <source>
        <dbReference type="Google" id="ProtNLM"/>
    </source>
</evidence>
<protein>
    <recommendedName>
        <fullName evidence="4">Lipoprotein</fullName>
    </recommendedName>
</protein>
<evidence type="ECO:0000313" key="3">
    <source>
        <dbReference type="Proteomes" id="UP001485226"/>
    </source>
</evidence>
<organism evidence="2 3">
    <name type="scientific">Flavobacterium calami</name>
    <dbReference type="NCBI Taxonomy" id="3139144"/>
    <lineage>
        <taxon>Bacteria</taxon>
        <taxon>Pseudomonadati</taxon>
        <taxon>Bacteroidota</taxon>
        <taxon>Flavobacteriia</taxon>
        <taxon>Flavobacteriales</taxon>
        <taxon>Flavobacteriaceae</taxon>
        <taxon>Flavobacterium</taxon>
    </lineage>
</organism>
<name>A0ABU9ILN2_9FLAO</name>
<reference evidence="2 3" key="1">
    <citation type="submission" date="2024-04" db="EMBL/GenBank/DDBJ databases">
        <title>Flavobacterium sp. DGU38 16S ribosomal RNA gene Genome sequencing and assembly.</title>
        <authorList>
            <person name="Park S."/>
        </authorList>
    </citation>
    <scope>NUCLEOTIDE SEQUENCE [LARGE SCALE GENOMIC DNA]</scope>
    <source>
        <strain evidence="2 3">DGU38</strain>
    </source>
</reference>
<dbReference type="RefSeq" id="WP_341690618.1">
    <property type="nucleotide sequence ID" value="NZ_JBBYHS010000005.1"/>
</dbReference>
<sequence length="227" mass="25773">MKRISITILFLIACLFTSCNTNEKKQPKKEILSPVNKIKPVSQKVSKKTTLDTVAVFMDLKKKTSNDPKNIFPVKENIHIIPKTYSPQVASEKNAVDIRKKANENLMTFVNLRKILSLTKVGQTLTQEELTQNFKIPEDAVKLVKTVTKTAENELAVKWQSTWFVEKVSDAELEDGRMKVTFKANKMYTSGKAIGIKYNKKIYNNLVIIGRSAYIPSVKGYSWQIGK</sequence>
<feature type="chain" id="PRO_5045531204" description="Lipoprotein" evidence="1">
    <location>
        <begin position="22"/>
        <end position="227"/>
    </location>
</feature>
<evidence type="ECO:0000313" key="2">
    <source>
        <dbReference type="EMBL" id="MEL1253353.1"/>
    </source>
</evidence>
<gene>
    <name evidence="2" type="ORF">AAEO57_06190</name>
</gene>
<dbReference type="PROSITE" id="PS51257">
    <property type="entry name" value="PROKAR_LIPOPROTEIN"/>
    <property type="match status" value="1"/>
</dbReference>
<keyword evidence="3" id="KW-1185">Reference proteome</keyword>
<dbReference type="Proteomes" id="UP001485226">
    <property type="component" value="Unassembled WGS sequence"/>
</dbReference>
<proteinExistence type="predicted"/>
<feature type="signal peptide" evidence="1">
    <location>
        <begin position="1"/>
        <end position="21"/>
    </location>
</feature>
<evidence type="ECO:0000256" key="1">
    <source>
        <dbReference type="SAM" id="SignalP"/>
    </source>
</evidence>